<keyword evidence="10" id="KW-0594">Phospholipid biosynthesis</keyword>
<gene>
    <name evidence="13" type="ORF">FUAX_26200</name>
</gene>
<keyword evidence="6" id="KW-0418">Kinase</keyword>
<dbReference type="GO" id="GO:0005524">
    <property type="term" value="F:ATP binding"/>
    <property type="evidence" value="ECO:0007669"/>
    <property type="project" value="UniProtKB-KW"/>
</dbReference>
<dbReference type="Gene3D" id="2.60.200.40">
    <property type="match status" value="1"/>
</dbReference>
<protein>
    <recommendedName>
        <fullName evidence="12">DAGKc domain-containing protein</fullName>
    </recommendedName>
</protein>
<dbReference type="InterPro" id="IPR045540">
    <property type="entry name" value="YegS/DAGK_C"/>
</dbReference>
<feature type="domain" description="DAGKc" evidence="12">
    <location>
        <begin position="2"/>
        <end position="132"/>
    </location>
</feature>
<evidence type="ECO:0000256" key="5">
    <source>
        <dbReference type="ARBA" id="ARBA00022741"/>
    </source>
</evidence>
<organism evidence="13 14">
    <name type="scientific">Fulvitalea axinellae</name>
    <dbReference type="NCBI Taxonomy" id="1182444"/>
    <lineage>
        <taxon>Bacteria</taxon>
        <taxon>Pseudomonadati</taxon>
        <taxon>Bacteroidota</taxon>
        <taxon>Cytophagia</taxon>
        <taxon>Cytophagales</taxon>
        <taxon>Persicobacteraceae</taxon>
        <taxon>Fulvitalea</taxon>
    </lineage>
</organism>
<proteinExistence type="predicted"/>
<evidence type="ECO:0000256" key="4">
    <source>
        <dbReference type="ARBA" id="ARBA00022723"/>
    </source>
</evidence>
<evidence type="ECO:0000256" key="2">
    <source>
        <dbReference type="ARBA" id="ARBA00022516"/>
    </source>
</evidence>
<evidence type="ECO:0000313" key="14">
    <source>
        <dbReference type="Proteomes" id="UP001348817"/>
    </source>
</evidence>
<dbReference type="RefSeq" id="WP_338391759.1">
    <property type="nucleotide sequence ID" value="NZ_AP025314.1"/>
</dbReference>
<evidence type="ECO:0000256" key="9">
    <source>
        <dbReference type="ARBA" id="ARBA00023098"/>
    </source>
</evidence>
<keyword evidence="8" id="KW-0460">Magnesium</keyword>
<dbReference type="AlphaFoldDB" id="A0AAU9CQ45"/>
<evidence type="ECO:0000256" key="8">
    <source>
        <dbReference type="ARBA" id="ARBA00022842"/>
    </source>
</evidence>
<accession>A0AAU9CQ45</accession>
<evidence type="ECO:0000256" key="7">
    <source>
        <dbReference type="ARBA" id="ARBA00022840"/>
    </source>
</evidence>
<dbReference type="Gene3D" id="3.40.50.10330">
    <property type="entry name" value="Probable inorganic polyphosphate/atp-NAD kinase, domain 1"/>
    <property type="match status" value="1"/>
</dbReference>
<dbReference type="Pfam" id="PF19279">
    <property type="entry name" value="YegS_C"/>
    <property type="match status" value="1"/>
</dbReference>
<evidence type="ECO:0000256" key="10">
    <source>
        <dbReference type="ARBA" id="ARBA00023209"/>
    </source>
</evidence>
<evidence type="ECO:0000256" key="3">
    <source>
        <dbReference type="ARBA" id="ARBA00022679"/>
    </source>
</evidence>
<reference evidence="13 14" key="1">
    <citation type="submission" date="2021-12" db="EMBL/GenBank/DDBJ databases">
        <title>Genome sequencing of bacteria with rrn-lacking chromosome and rrn-plasmid.</title>
        <authorList>
            <person name="Anda M."/>
            <person name="Iwasaki W."/>
        </authorList>
    </citation>
    <scope>NUCLEOTIDE SEQUENCE [LARGE SCALE GENOMIC DNA]</scope>
    <source>
        <strain evidence="13 14">DSM 100852</strain>
    </source>
</reference>
<evidence type="ECO:0000256" key="1">
    <source>
        <dbReference type="ARBA" id="ARBA00001946"/>
    </source>
</evidence>
<keyword evidence="7" id="KW-0067">ATP-binding</keyword>
<dbReference type="Proteomes" id="UP001348817">
    <property type="component" value="Chromosome"/>
</dbReference>
<dbReference type="GO" id="GO:0005886">
    <property type="term" value="C:plasma membrane"/>
    <property type="evidence" value="ECO:0007669"/>
    <property type="project" value="TreeGrafter"/>
</dbReference>
<dbReference type="GO" id="GO:0046872">
    <property type="term" value="F:metal ion binding"/>
    <property type="evidence" value="ECO:0007669"/>
    <property type="project" value="UniProtKB-KW"/>
</dbReference>
<comment type="cofactor">
    <cofactor evidence="1">
        <name>Mg(2+)</name>
        <dbReference type="ChEBI" id="CHEBI:18420"/>
    </cofactor>
</comment>
<dbReference type="PROSITE" id="PS50146">
    <property type="entry name" value="DAGK"/>
    <property type="match status" value="1"/>
</dbReference>
<dbReference type="InterPro" id="IPR005218">
    <property type="entry name" value="Diacylglycerol/lipid_kinase"/>
</dbReference>
<dbReference type="InterPro" id="IPR050187">
    <property type="entry name" value="Lipid_Phosphate_FormReg"/>
</dbReference>
<evidence type="ECO:0000256" key="11">
    <source>
        <dbReference type="ARBA" id="ARBA00023264"/>
    </source>
</evidence>
<dbReference type="EMBL" id="AP025314">
    <property type="protein sequence ID" value="BDD10188.1"/>
    <property type="molecule type" value="Genomic_DNA"/>
</dbReference>
<dbReference type="GO" id="GO:0008654">
    <property type="term" value="P:phospholipid biosynthetic process"/>
    <property type="evidence" value="ECO:0007669"/>
    <property type="project" value="UniProtKB-KW"/>
</dbReference>
<keyword evidence="3" id="KW-0808">Transferase</keyword>
<keyword evidence="11" id="KW-1208">Phospholipid metabolism</keyword>
<dbReference type="KEGG" id="fax:FUAX_26200"/>
<dbReference type="Pfam" id="PF00781">
    <property type="entry name" value="DAGK_cat"/>
    <property type="match status" value="1"/>
</dbReference>
<dbReference type="InterPro" id="IPR001206">
    <property type="entry name" value="Diacylglycerol_kinase_cat_dom"/>
</dbReference>
<dbReference type="InterPro" id="IPR016064">
    <property type="entry name" value="NAD/diacylglycerol_kinase_sf"/>
</dbReference>
<keyword evidence="5" id="KW-0547">Nucleotide-binding</keyword>
<keyword evidence="2" id="KW-0444">Lipid biosynthesis</keyword>
<dbReference type="SUPFAM" id="SSF111331">
    <property type="entry name" value="NAD kinase/diacylglycerol kinase-like"/>
    <property type="match status" value="1"/>
</dbReference>
<evidence type="ECO:0000256" key="6">
    <source>
        <dbReference type="ARBA" id="ARBA00022777"/>
    </source>
</evidence>
<keyword evidence="14" id="KW-1185">Reference proteome</keyword>
<evidence type="ECO:0000259" key="12">
    <source>
        <dbReference type="PROSITE" id="PS50146"/>
    </source>
</evidence>
<sequence>MPTKEKILFVVNPVAGTKNKDDFSSWVETHLGSKGLVYEIRYTERRGHAVELVNEALEQKIRYIVAVGGDGTVNEVARGMVNADAAMGVIPMGSGNGLARSLGIPLKISDAIARVSELNERTIDAGYINGEMFLCTAGVGFDAHIGKCFEFAEGRGLSTYVREGLKEFAKYKPLSYRIESDGKSVEREAFALTFANAPQYGNNAYISPNADMSDGLLDMCLVEPFTMVEALVLVTELFTKNIHRNERVRITRVKEVKVLSPESDCFHVDGEYRPLEGGEINVRVSEGALKVLV</sequence>
<evidence type="ECO:0000313" key="13">
    <source>
        <dbReference type="EMBL" id="BDD10188.1"/>
    </source>
</evidence>
<dbReference type="PANTHER" id="PTHR12358">
    <property type="entry name" value="SPHINGOSINE KINASE"/>
    <property type="match status" value="1"/>
</dbReference>
<keyword evidence="9" id="KW-0443">Lipid metabolism</keyword>
<dbReference type="PANTHER" id="PTHR12358:SF106">
    <property type="entry name" value="LIPID KINASE YEGS"/>
    <property type="match status" value="1"/>
</dbReference>
<dbReference type="InterPro" id="IPR017438">
    <property type="entry name" value="ATP-NAD_kinase_N"/>
</dbReference>
<dbReference type="NCBIfam" id="TIGR00147">
    <property type="entry name" value="YegS/Rv2252/BmrU family lipid kinase"/>
    <property type="match status" value="1"/>
</dbReference>
<dbReference type="GO" id="GO:0016301">
    <property type="term" value="F:kinase activity"/>
    <property type="evidence" value="ECO:0007669"/>
    <property type="project" value="UniProtKB-KW"/>
</dbReference>
<dbReference type="SMART" id="SM00046">
    <property type="entry name" value="DAGKc"/>
    <property type="match status" value="1"/>
</dbReference>
<name>A0AAU9CQ45_9BACT</name>
<keyword evidence="4" id="KW-0479">Metal-binding</keyword>